<accession>A0ABV5ED39</accession>
<dbReference type="PANTHER" id="PTHR37312:SF1">
    <property type="entry name" value="MEMBRANE-BOUND ACYLTRANSFERASE YKRP-RELATED"/>
    <property type="match status" value="1"/>
</dbReference>
<organism evidence="4 5">
    <name type="scientific">Streptomyces broussonetiae</name>
    <dbReference type="NCBI Taxonomy" id="2686304"/>
    <lineage>
        <taxon>Bacteria</taxon>
        <taxon>Bacillati</taxon>
        <taxon>Actinomycetota</taxon>
        <taxon>Actinomycetes</taxon>
        <taxon>Kitasatosporales</taxon>
        <taxon>Streptomycetaceae</taxon>
        <taxon>Streptomyces</taxon>
    </lineage>
</organism>
<protein>
    <submittedName>
        <fullName evidence="4">Acyltransferase family protein</fullName>
    </submittedName>
</protein>
<evidence type="ECO:0000313" key="4">
    <source>
        <dbReference type="EMBL" id="MFB8774722.1"/>
    </source>
</evidence>
<keyword evidence="2" id="KW-1133">Transmembrane helix</keyword>
<keyword evidence="4" id="KW-0808">Transferase</keyword>
<feature type="region of interest" description="Disordered" evidence="1">
    <location>
        <begin position="1"/>
        <end position="28"/>
    </location>
</feature>
<dbReference type="PANTHER" id="PTHR37312">
    <property type="entry name" value="MEMBRANE-BOUND ACYLTRANSFERASE YKRP-RELATED"/>
    <property type="match status" value="1"/>
</dbReference>
<dbReference type="RefSeq" id="WP_376733419.1">
    <property type="nucleotide sequence ID" value="NZ_JAYMRP010000015.1"/>
</dbReference>
<keyword evidence="2" id="KW-0472">Membrane</keyword>
<reference evidence="4 5" key="1">
    <citation type="submission" date="2024-01" db="EMBL/GenBank/DDBJ databases">
        <title>Genome mining of biosynthetic gene clusters to explore secondary metabolites of Streptomyces sp.</title>
        <authorList>
            <person name="Baig A."/>
            <person name="Ajitkumar Shintre N."/>
            <person name="Kumar H."/>
            <person name="Anbarasu A."/>
            <person name="Ramaiah S."/>
        </authorList>
    </citation>
    <scope>NUCLEOTIDE SEQUENCE [LARGE SCALE GENOMIC DNA]</scope>
    <source>
        <strain evidence="4 5">A57</strain>
    </source>
</reference>
<feature type="transmembrane region" description="Helical" evidence="2">
    <location>
        <begin position="250"/>
        <end position="275"/>
    </location>
</feature>
<feature type="transmembrane region" description="Helical" evidence="2">
    <location>
        <begin position="97"/>
        <end position="116"/>
    </location>
</feature>
<keyword evidence="4" id="KW-0012">Acyltransferase</keyword>
<proteinExistence type="predicted"/>
<feature type="transmembrane region" description="Helical" evidence="2">
    <location>
        <begin position="321"/>
        <end position="344"/>
    </location>
</feature>
<dbReference type="GO" id="GO:0016746">
    <property type="term" value="F:acyltransferase activity"/>
    <property type="evidence" value="ECO:0007669"/>
    <property type="project" value="UniProtKB-KW"/>
</dbReference>
<keyword evidence="2" id="KW-0812">Transmembrane</keyword>
<dbReference type="Proteomes" id="UP001585080">
    <property type="component" value="Unassembled WGS sequence"/>
</dbReference>
<name>A0ABV5ED39_9ACTN</name>
<evidence type="ECO:0000259" key="3">
    <source>
        <dbReference type="Pfam" id="PF01757"/>
    </source>
</evidence>
<feature type="transmembrane region" description="Helical" evidence="2">
    <location>
        <begin position="64"/>
        <end position="85"/>
    </location>
</feature>
<feature type="domain" description="Acyltransferase 3" evidence="3">
    <location>
        <begin position="33"/>
        <end position="336"/>
    </location>
</feature>
<comment type="caution">
    <text evidence="4">The sequence shown here is derived from an EMBL/GenBank/DDBJ whole genome shotgun (WGS) entry which is preliminary data.</text>
</comment>
<evidence type="ECO:0000256" key="1">
    <source>
        <dbReference type="SAM" id="MobiDB-lite"/>
    </source>
</evidence>
<gene>
    <name evidence="4" type="ORF">VSS16_18645</name>
</gene>
<sequence length="362" mass="40471">MLPRSPGQAPPSPAASDRPATDQAARPGKERDAFFDNAKFLAIVLVAMGHAWEPLRGDSRTVTALYTLVYAFHMPAFIVISGYFSRSFDAAPGRVKRLLTGVAVPYIVFEVAYSVFIGWSEGDPDRPISLLDPLYLTWFLAALFIWRLTTPVWKLVRWPLPVALGIAMLATLSPDIGTDLDLQRTLQFLPFFVAGLLLRAEHFQLLRHRTVRALAVPVFLCAAVTAYWAVPRMNYAWFFHRSSAEELAAPAWYGPVMTLALFGCSMVLAACFLALVPRRRTWFTALGAGTLCGYLLHGFFIKAADHWHWADHAFFQRPLGAITVTLVAGAGVTLLCSAPVRRVFRCVLEPRMEWAFRREQKV</sequence>
<feature type="transmembrane region" description="Helical" evidence="2">
    <location>
        <begin position="128"/>
        <end position="146"/>
    </location>
</feature>
<dbReference type="InterPro" id="IPR002656">
    <property type="entry name" value="Acyl_transf_3_dom"/>
</dbReference>
<feature type="transmembrane region" description="Helical" evidence="2">
    <location>
        <begin position="33"/>
        <end position="52"/>
    </location>
</feature>
<dbReference type="Pfam" id="PF01757">
    <property type="entry name" value="Acyl_transf_3"/>
    <property type="match status" value="1"/>
</dbReference>
<keyword evidence="5" id="KW-1185">Reference proteome</keyword>
<feature type="transmembrane region" description="Helical" evidence="2">
    <location>
        <begin position="210"/>
        <end position="230"/>
    </location>
</feature>
<dbReference type="InterPro" id="IPR052734">
    <property type="entry name" value="Nod_factor_acetyltransferase"/>
</dbReference>
<evidence type="ECO:0000256" key="2">
    <source>
        <dbReference type="SAM" id="Phobius"/>
    </source>
</evidence>
<evidence type="ECO:0000313" key="5">
    <source>
        <dbReference type="Proteomes" id="UP001585080"/>
    </source>
</evidence>
<feature type="transmembrane region" description="Helical" evidence="2">
    <location>
        <begin position="282"/>
        <end position="301"/>
    </location>
</feature>
<dbReference type="EMBL" id="JAYMRP010000015">
    <property type="protein sequence ID" value="MFB8774722.1"/>
    <property type="molecule type" value="Genomic_DNA"/>
</dbReference>